<dbReference type="Gene3D" id="1.20.120.1630">
    <property type="match status" value="1"/>
</dbReference>
<dbReference type="OrthoDB" id="422086at2759"/>
<protein>
    <recommendedName>
        <fullName evidence="5">Protein-S-isoprenylcysteine O-methyltransferase</fullName>
        <ecNumber evidence="5">2.1.1.100</ecNumber>
    </recommendedName>
</protein>
<organism evidence="6 7">
    <name type="scientific">Rhizoctonia solani</name>
    <dbReference type="NCBI Taxonomy" id="456999"/>
    <lineage>
        <taxon>Eukaryota</taxon>
        <taxon>Fungi</taxon>
        <taxon>Dikarya</taxon>
        <taxon>Basidiomycota</taxon>
        <taxon>Agaricomycotina</taxon>
        <taxon>Agaricomycetes</taxon>
        <taxon>Cantharellales</taxon>
        <taxon>Ceratobasidiaceae</taxon>
        <taxon>Rhizoctonia</taxon>
    </lineage>
</organism>
<comment type="caution">
    <text evidence="5">Lacks conserved residue(s) required for the propagation of feature annotation.</text>
</comment>
<evidence type="ECO:0000256" key="5">
    <source>
        <dbReference type="RuleBase" id="RU362022"/>
    </source>
</evidence>
<comment type="caution">
    <text evidence="6">The sequence shown here is derived from an EMBL/GenBank/DDBJ whole genome shotgun (WGS) entry which is preliminary data.</text>
</comment>
<evidence type="ECO:0000256" key="1">
    <source>
        <dbReference type="ARBA" id="ARBA00004141"/>
    </source>
</evidence>
<keyword evidence="5" id="KW-0808">Transferase</keyword>
<comment type="catalytic activity">
    <reaction evidence="5">
        <text>[protein]-C-terminal S-[(2E,6E)-farnesyl]-L-cysteine + S-adenosyl-L-methionine = [protein]-C-terminal S-[(2E,6E)-farnesyl]-L-cysteine methyl ester + S-adenosyl-L-homocysteine</text>
        <dbReference type="Rhea" id="RHEA:21672"/>
        <dbReference type="Rhea" id="RHEA-COMP:12125"/>
        <dbReference type="Rhea" id="RHEA-COMP:12126"/>
        <dbReference type="ChEBI" id="CHEBI:57856"/>
        <dbReference type="ChEBI" id="CHEBI:59789"/>
        <dbReference type="ChEBI" id="CHEBI:90510"/>
        <dbReference type="ChEBI" id="CHEBI:90511"/>
        <dbReference type="EC" id="2.1.1.100"/>
    </reaction>
</comment>
<keyword evidence="5" id="KW-0489">Methyltransferase</keyword>
<accession>A0A8H2Y007</accession>
<comment type="subcellular location">
    <subcellularLocation>
        <location evidence="5">Endoplasmic reticulum membrane</location>
        <topology evidence="5">Multi-pass membrane protein</topology>
    </subcellularLocation>
    <subcellularLocation>
        <location evidence="1">Membrane</location>
        <topology evidence="1">Multi-pass membrane protein</topology>
    </subcellularLocation>
</comment>
<name>A0A8H2Y007_9AGAM</name>
<sequence>MPISIAGLQIPISHTQALNAAGWATIIYWFKKCMPNASARAQVEKEAGPIKSMPPGKQAPIVMTAHALGLFAPIAAFVFSLPVTGFRVPGWLAKTSLPVVENQGLYVGLRLGACAATFVGVYAARVGFRHLGSQWAGIGVRERPKIVKTGPYGLVRHPLYFVAMSEQLILIPMFWNWIFAPALVLTAIAFAIKMPMEEKVIENNPEIGEEYKRYKKEVPYRVIPYIW</sequence>
<keyword evidence="3 5" id="KW-1133">Transmembrane helix</keyword>
<evidence type="ECO:0000256" key="3">
    <source>
        <dbReference type="ARBA" id="ARBA00022989"/>
    </source>
</evidence>
<dbReference type="InterPro" id="IPR007269">
    <property type="entry name" value="ICMT_MeTrfase"/>
</dbReference>
<dbReference type="PANTHER" id="PTHR43847:SF1">
    <property type="entry name" value="BLL3993 PROTEIN"/>
    <property type="match status" value="1"/>
</dbReference>
<evidence type="ECO:0000313" key="6">
    <source>
        <dbReference type="EMBL" id="CAE6438061.1"/>
    </source>
</evidence>
<dbReference type="AlphaFoldDB" id="A0A8H2Y007"/>
<dbReference type="InterPro" id="IPR052527">
    <property type="entry name" value="Metal_cation-efflux_comp"/>
</dbReference>
<keyword evidence="5" id="KW-0949">S-adenosyl-L-methionine</keyword>
<evidence type="ECO:0000256" key="4">
    <source>
        <dbReference type="ARBA" id="ARBA00023136"/>
    </source>
</evidence>
<keyword evidence="5" id="KW-0256">Endoplasmic reticulum</keyword>
<proteinExistence type="inferred from homology"/>
<keyword evidence="2 5" id="KW-0812">Transmembrane</keyword>
<dbReference type="EMBL" id="CAJMWV010001465">
    <property type="protein sequence ID" value="CAE6438061.1"/>
    <property type="molecule type" value="Genomic_DNA"/>
</dbReference>
<evidence type="ECO:0000313" key="7">
    <source>
        <dbReference type="Proteomes" id="UP000663831"/>
    </source>
</evidence>
<evidence type="ECO:0000256" key="2">
    <source>
        <dbReference type="ARBA" id="ARBA00022692"/>
    </source>
</evidence>
<feature type="transmembrane region" description="Helical" evidence="5">
    <location>
        <begin position="61"/>
        <end position="83"/>
    </location>
</feature>
<feature type="transmembrane region" description="Helical" evidence="5">
    <location>
        <begin position="103"/>
        <end position="124"/>
    </location>
</feature>
<dbReference type="PANTHER" id="PTHR43847">
    <property type="entry name" value="BLL3993 PROTEIN"/>
    <property type="match status" value="1"/>
</dbReference>
<gene>
    <name evidence="6" type="ORF">RDB_LOCUS50723</name>
</gene>
<dbReference type="GO" id="GO:0005789">
    <property type="term" value="C:endoplasmic reticulum membrane"/>
    <property type="evidence" value="ECO:0007669"/>
    <property type="project" value="UniProtKB-SubCell"/>
</dbReference>
<reference evidence="6" key="1">
    <citation type="submission" date="2021-01" db="EMBL/GenBank/DDBJ databases">
        <authorList>
            <person name="Kaushik A."/>
        </authorList>
    </citation>
    <scope>NUCLEOTIDE SEQUENCE</scope>
    <source>
        <strain evidence="6">AG3-1AP</strain>
    </source>
</reference>
<dbReference type="GO" id="GO:0032259">
    <property type="term" value="P:methylation"/>
    <property type="evidence" value="ECO:0007669"/>
    <property type="project" value="UniProtKB-KW"/>
</dbReference>
<comment type="similarity">
    <text evidence="5">Belongs to the class VI-like SAM-binding methyltransferase superfamily. Isoprenylcysteine carboxyl methyltransferase family.</text>
</comment>
<dbReference type="Proteomes" id="UP000663831">
    <property type="component" value="Unassembled WGS sequence"/>
</dbReference>
<dbReference type="EC" id="2.1.1.100" evidence="5"/>
<dbReference type="Pfam" id="PF04140">
    <property type="entry name" value="ICMT"/>
    <property type="match status" value="1"/>
</dbReference>
<dbReference type="GO" id="GO:0004671">
    <property type="term" value="F:protein C-terminal S-isoprenylcysteine carboxyl O-methyltransferase activity"/>
    <property type="evidence" value="ECO:0007669"/>
    <property type="project" value="UniProtKB-EC"/>
</dbReference>
<feature type="transmembrane region" description="Helical" evidence="5">
    <location>
        <begin position="174"/>
        <end position="192"/>
    </location>
</feature>
<keyword evidence="4 5" id="KW-0472">Membrane</keyword>